<dbReference type="PRINTS" id="PR00449">
    <property type="entry name" value="RASTRNSFRMNG"/>
</dbReference>
<dbReference type="SUPFAM" id="SSF52540">
    <property type="entry name" value="P-loop containing nucleoside triphosphate hydrolases"/>
    <property type="match status" value="2"/>
</dbReference>
<sequence>MLDTFSGLTVNLLCSQSQSLPDPKSLVLVISSMFSFSSKPQHDVKRIIACVDGTWYNADGKEGKGTGNVSNTFRVFASVKQGTFEQDGKRIKQVAKYFHGIGVKTNAYGKYSDGYSGGGTREVIRDVYQYCCSEVTSPDDELWLFGFSRGAYVVRAVSALFRDMATLDKQSTGQFKKDYKEGLEFLNAKQKRQMTARKGELYKFLLEKTREGPVIQFLGLFDTVKQSVADVDFDLSYSRSIRHARHALAMNEDRTAFFPEIYKTDPTPGWEPDSIVQAWFMGYHIDIGGGAKEDGLSLYPLQWMLIEAQKFNLVLEHQPPKWITDKVAIEHPPALVLPSVVGESGASLSLAPSRSSSMTGGPPSEDGAFREWKVRYESGLEVDLYDLRSSHKHGDLQKWAVNKLKKRKASLDDRASHQVKLNPPEGLLMAGMQRRPRPVFDANGVVGYNPKESYGTIIHPSVFFLQDTYPKFGVREALQKVEDRLDEFRRQLRSVDHGDFLPWMVARSLRTRYEQVRILICGRSGVGKSTLLNRIFGVDLTDVNEDMRGVHDIDRGFESDQYPGVVIHDSEGFEAGDTKRTKAFEDFLKKRASAWCADQQLHAVWICNEMGTRRPIETSLELVLEALVQHCPDLPVFLIGTKKDEFLRLETDLSREQIRALEARQAPEEHVKISQACELEKRDGWNKRLQAECPRASQTLAIQLSFVSRDDIESVRNLMRLTFEMLDSENVRCGMVAAQVVDSDLKVNQAIDETVRLLRTAVKASSLDMALVFTSPASAPTYSRLLCGIVVRAFGLAGAAAEEDIDGLMGDIVWPNLSAFMSRSVAAAFGNMALMVTSPIFQAPLVTRLILKCACDLIIILDKAARVGGKRVTRRQIEEASAEYQRPIAGGEGSLKALVHRRINVLVPVVSAIAVRIYKKDQIEAIRAGIKSIVDGHRIPGEDVAIGVSISNTTSVDTQSLADTLLGSVDDEDMKKLEELQI</sequence>
<dbReference type="InterPro" id="IPR027417">
    <property type="entry name" value="P-loop_NTPase"/>
</dbReference>
<evidence type="ECO:0000313" key="3">
    <source>
        <dbReference type="Proteomes" id="UP000813385"/>
    </source>
</evidence>
<proteinExistence type="predicted"/>
<evidence type="ECO:0000313" key="2">
    <source>
        <dbReference type="EMBL" id="KAH7375233.1"/>
    </source>
</evidence>
<protein>
    <recommendedName>
        <fullName evidence="1">T6SS Phospholipase effector Tle1-like catalytic domain-containing protein</fullName>
    </recommendedName>
</protein>
<feature type="domain" description="T6SS Phospholipase effector Tle1-like catalytic" evidence="1">
    <location>
        <begin position="45"/>
        <end position="305"/>
    </location>
</feature>
<name>A0A8K0TMZ1_9PEZI</name>
<dbReference type="EMBL" id="JAGPXD010000001">
    <property type="protein sequence ID" value="KAH7375233.1"/>
    <property type="molecule type" value="Genomic_DNA"/>
</dbReference>
<evidence type="ECO:0000259" key="1">
    <source>
        <dbReference type="Pfam" id="PF09994"/>
    </source>
</evidence>
<dbReference type="AlphaFoldDB" id="A0A8K0TMZ1"/>
<keyword evidence="3" id="KW-1185">Reference proteome</keyword>
<reference evidence="2" key="1">
    <citation type="journal article" date="2021" name="Nat. Commun.">
        <title>Genetic determinants of endophytism in the Arabidopsis root mycobiome.</title>
        <authorList>
            <person name="Mesny F."/>
            <person name="Miyauchi S."/>
            <person name="Thiergart T."/>
            <person name="Pickel B."/>
            <person name="Atanasova L."/>
            <person name="Karlsson M."/>
            <person name="Huettel B."/>
            <person name="Barry K.W."/>
            <person name="Haridas S."/>
            <person name="Chen C."/>
            <person name="Bauer D."/>
            <person name="Andreopoulos W."/>
            <person name="Pangilinan J."/>
            <person name="LaButti K."/>
            <person name="Riley R."/>
            <person name="Lipzen A."/>
            <person name="Clum A."/>
            <person name="Drula E."/>
            <person name="Henrissat B."/>
            <person name="Kohler A."/>
            <person name="Grigoriev I.V."/>
            <person name="Martin F.M."/>
            <person name="Hacquard S."/>
        </authorList>
    </citation>
    <scope>NUCLEOTIDE SEQUENCE</scope>
    <source>
        <strain evidence="2">MPI-CAGE-AT-0016</strain>
    </source>
</reference>
<dbReference type="PANTHER" id="PTHR33840:SF1">
    <property type="entry name" value="TLE1 PHOSPHOLIPASE DOMAIN-CONTAINING PROTEIN"/>
    <property type="match status" value="1"/>
</dbReference>
<organism evidence="2 3">
    <name type="scientific">Plectosphaerella cucumerina</name>
    <dbReference type="NCBI Taxonomy" id="40658"/>
    <lineage>
        <taxon>Eukaryota</taxon>
        <taxon>Fungi</taxon>
        <taxon>Dikarya</taxon>
        <taxon>Ascomycota</taxon>
        <taxon>Pezizomycotina</taxon>
        <taxon>Sordariomycetes</taxon>
        <taxon>Hypocreomycetidae</taxon>
        <taxon>Glomerellales</taxon>
        <taxon>Plectosphaerellaceae</taxon>
        <taxon>Plectosphaerella</taxon>
    </lineage>
</organism>
<dbReference type="OrthoDB" id="59699at2759"/>
<dbReference type="InterPro" id="IPR018712">
    <property type="entry name" value="Tle1-like_cat"/>
</dbReference>
<accession>A0A8K0TMZ1</accession>
<gene>
    <name evidence="2" type="ORF">B0T11DRAFT_269938</name>
</gene>
<comment type="caution">
    <text evidence="2">The sequence shown here is derived from an EMBL/GenBank/DDBJ whole genome shotgun (WGS) entry which is preliminary data.</text>
</comment>
<dbReference type="Pfam" id="PF09994">
    <property type="entry name" value="T6SS_Tle1-like_cat"/>
    <property type="match status" value="1"/>
</dbReference>
<dbReference type="PANTHER" id="PTHR33840">
    <property type="match status" value="1"/>
</dbReference>
<dbReference type="Proteomes" id="UP000813385">
    <property type="component" value="Unassembled WGS sequence"/>
</dbReference>
<dbReference type="Gene3D" id="3.40.50.300">
    <property type="entry name" value="P-loop containing nucleotide triphosphate hydrolases"/>
    <property type="match status" value="1"/>
</dbReference>
<dbReference type="CDD" id="cd00882">
    <property type="entry name" value="Ras_like_GTPase"/>
    <property type="match status" value="1"/>
</dbReference>